<proteinExistence type="predicted"/>
<protein>
    <submittedName>
        <fullName evidence="1">Uncharacterized protein</fullName>
    </submittedName>
</protein>
<sequence length="378" mass="42776">MANQEQIPPQQEQPFVAAKQVSFNLEDIILNTNNEVALLYPEHTNKYYFKCVSDFISKCFLRKPFTRSPDMYKEYLAEFWYSPTALENSKVSFSRPTGGIFGEVWGIGLAKGTLKKSLFPSRWRLLMAQIIQCLGGKTGGFDQITNKDAIILYSLANGINIDYANIFWEDIILKLKKKQREKVVPYTRFISLLIMHKIKEGHGDDEVIEQVAVRSGMDSKMVELYSNPIALIANSPTLDNPSQSPQHSGSLVYPPPQKFTPVYATPIHHHQHPTLVNPIQQLVSPLQYISLSVTQQPQTEFSLAVPMCQQGEYPIECINKVMAFPPVVASRFPPSNNQLRMSSNPHNQATIQDGRVIVQQVQGKKIRVLLAMEIEEVL</sequence>
<reference evidence="1" key="1">
    <citation type="journal article" date="2022" name="Int. J. Mol. Sci.">
        <title>Draft Genome of Tanacetum Coccineum: Genomic Comparison of Closely Related Tanacetum-Family Plants.</title>
        <authorList>
            <person name="Yamashiro T."/>
            <person name="Shiraishi A."/>
            <person name="Nakayama K."/>
            <person name="Satake H."/>
        </authorList>
    </citation>
    <scope>NUCLEOTIDE SEQUENCE</scope>
</reference>
<dbReference type="Proteomes" id="UP001151760">
    <property type="component" value="Unassembled WGS sequence"/>
</dbReference>
<evidence type="ECO:0000313" key="1">
    <source>
        <dbReference type="EMBL" id="GJT35055.1"/>
    </source>
</evidence>
<accession>A0ABQ5D6Z8</accession>
<keyword evidence="2" id="KW-1185">Reference proteome</keyword>
<comment type="caution">
    <text evidence="1">The sequence shown here is derived from an EMBL/GenBank/DDBJ whole genome shotgun (WGS) entry which is preliminary data.</text>
</comment>
<reference evidence="1" key="2">
    <citation type="submission" date="2022-01" db="EMBL/GenBank/DDBJ databases">
        <authorList>
            <person name="Yamashiro T."/>
            <person name="Shiraishi A."/>
            <person name="Satake H."/>
            <person name="Nakayama K."/>
        </authorList>
    </citation>
    <scope>NUCLEOTIDE SEQUENCE</scope>
</reference>
<name>A0ABQ5D6Z8_9ASTR</name>
<gene>
    <name evidence="1" type="ORF">Tco_0925474</name>
</gene>
<dbReference type="EMBL" id="BQNB010015017">
    <property type="protein sequence ID" value="GJT35055.1"/>
    <property type="molecule type" value="Genomic_DNA"/>
</dbReference>
<organism evidence="1 2">
    <name type="scientific">Tanacetum coccineum</name>
    <dbReference type="NCBI Taxonomy" id="301880"/>
    <lineage>
        <taxon>Eukaryota</taxon>
        <taxon>Viridiplantae</taxon>
        <taxon>Streptophyta</taxon>
        <taxon>Embryophyta</taxon>
        <taxon>Tracheophyta</taxon>
        <taxon>Spermatophyta</taxon>
        <taxon>Magnoliopsida</taxon>
        <taxon>eudicotyledons</taxon>
        <taxon>Gunneridae</taxon>
        <taxon>Pentapetalae</taxon>
        <taxon>asterids</taxon>
        <taxon>campanulids</taxon>
        <taxon>Asterales</taxon>
        <taxon>Asteraceae</taxon>
        <taxon>Asteroideae</taxon>
        <taxon>Anthemideae</taxon>
        <taxon>Anthemidinae</taxon>
        <taxon>Tanacetum</taxon>
    </lineage>
</organism>
<evidence type="ECO:0000313" key="2">
    <source>
        <dbReference type="Proteomes" id="UP001151760"/>
    </source>
</evidence>